<dbReference type="EMBL" id="CP014160">
    <property type="protein sequence ID" value="AMB94087.1"/>
    <property type="molecule type" value="Genomic_DNA"/>
</dbReference>
<evidence type="ECO:0000256" key="1">
    <source>
        <dbReference type="PROSITE-ProRule" id="PRU00420"/>
    </source>
</evidence>
<dbReference type="PANTHER" id="PTHR40398:SF1">
    <property type="entry name" value="PTS SYSTEM GLUCITOL_SORBITOL-SPECIFIC EIIA COMPONENT"/>
    <property type="match status" value="1"/>
</dbReference>
<accession>A0A0X8FCN6</accession>
<dbReference type="PROSITE" id="PS51097">
    <property type="entry name" value="PTS_EIIA_TYPE_5"/>
    <property type="match status" value="1"/>
</dbReference>
<dbReference type="KEGG" id="asan:AWM72_04610"/>
<organism evidence="2 4">
    <name type="scientific">Aerococcus sanguinicola</name>
    <dbReference type="NCBI Taxonomy" id="119206"/>
    <lineage>
        <taxon>Bacteria</taxon>
        <taxon>Bacillati</taxon>
        <taxon>Bacillota</taxon>
        <taxon>Bacilli</taxon>
        <taxon>Lactobacillales</taxon>
        <taxon>Aerococcaceae</taxon>
        <taxon>Aerococcus</taxon>
    </lineage>
</organism>
<gene>
    <name evidence="2" type="ORF">AWM72_04610</name>
    <name evidence="3" type="ORF">CYJ28_03425</name>
</gene>
<dbReference type="PANTHER" id="PTHR40398">
    <property type="entry name" value="PTS SYSTEM GLUCITOL/SORBITOL-SPECIFIC EIIA COMPONENT"/>
    <property type="match status" value="1"/>
</dbReference>
<dbReference type="GO" id="GO:0005737">
    <property type="term" value="C:cytoplasm"/>
    <property type="evidence" value="ECO:0007669"/>
    <property type="project" value="InterPro"/>
</dbReference>
<dbReference type="Pfam" id="PF03829">
    <property type="entry name" value="PTSIIA_gutA"/>
    <property type="match status" value="1"/>
</dbReference>
<dbReference type="Proteomes" id="UP000069912">
    <property type="component" value="Chromosome"/>
</dbReference>
<sequence>MPTQFKAKIANVGQAVDRFLGEKLLLVFSNADVMSEVKNYSVLITDIDFPGHIETGQCLCISGQCFEITAVGDIAEKNLRTINHVTFKANGATEADIPGTIYIEDKPFPEIKQNTWIEIK</sequence>
<dbReference type="GO" id="GO:0009401">
    <property type="term" value="P:phosphoenolpyruvate-dependent sugar phosphotransferase system"/>
    <property type="evidence" value="ECO:0007669"/>
    <property type="project" value="InterPro"/>
</dbReference>
<proteinExistence type="predicted"/>
<keyword evidence="4" id="KW-1185">Reference proteome</keyword>
<dbReference type="GO" id="GO:0016301">
    <property type="term" value="F:kinase activity"/>
    <property type="evidence" value="ECO:0007669"/>
    <property type="project" value="TreeGrafter"/>
</dbReference>
<reference evidence="4" key="2">
    <citation type="submission" date="2016-01" db="EMBL/GenBank/DDBJ databases">
        <title>Six Aerococcus type strain genome sequencing and assembly using PacBio and Illumina Hiseq.</title>
        <authorList>
            <person name="Carkaci D."/>
            <person name="Dargis R."/>
            <person name="Nielsen X.C."/>
            <person name="Skovgaard O."/>
            <person name="Fuursted K."/>
            <person name="Christensen J.J."/>
        </authorList>
    </citation>
    <scope>NUCLEOTIDE SEQUENCE [LARGE SCALE GENOMIC DNA]</scope>
    <source>
        <strain evidence="4">CCUG43001</strain>
    </source>
</reference>
<reference evidence="3 5" key="3">
    <citation type="submission" date="2017-12" db="EMBL/GenBank/DDBJ databases">
        <title>Phylogenetic diversity of female urinary microbiome.</title>
        <authorList>
            <person name="Thomas-White K."/>
            <person name="Wolfe A.J."/>
        </authorList>
    </citation>
    <scope>NUCLEOTIDE SEQUENCE [LARGE SCALE GENOMIC DNA]</scope>
    <source>
        <strain evidence="3 5">UMB0139</strain>
    </source>
</reference>
<dbReference type="EMBL" id="PKGY01000002">
    <property type="protein sequence ID" value="PKZ22178.1"/>
    <property type="molecule type" value="Genomic_DNA"/>
</dbReference>
<dbReference type="Gene3D" id="2.40.33.40">
    <property type="entry name" value="Phosphotransferase system, glucitol/sorbitol-specific IIA component"/>
    <property type="match status" value="1"/>
</dbReference>
<reference evidence="2 4" key="1">
    <citation type="journal article" date="2016" name="Genome Announc.">
        <title>Complete Genome Sequences of Aerococcus christensenii CCUG 28831T, Aerococcus sanguinicola CCUG 43001T, Aerococcus urinae CCUG 36881T, Aerococcus urinaeequi CCUG 28094T, Aerococcus urinaehominis CCUG 42038 BT, and Aerococcus viridans CCUG 4311T.</title>
        <authorList>
            <person name="Carkaci D."/>
            <person name="Dargis R."/>
            <person name="Nielsen X.C."/>
            <person name="Skovgaard O."/>
            <person name="Fuursted K."/>
            <person name="Christensen J.J."/>
        </authorList>
    </citation>
    <scope>NUCLEOTIDE SEQUENCE [LARGE SCALE GENOMIC DNA]</scope>
    <source>
        <strain evidence="2 4">CCUG43001</strain>
    </source>
</reference>
<evidence type="ECO:0000313" key="2">
    <source>
        <dbReference type="EMBL" id="AMB94087.1"/>
    </source>
</evidence>
<dbReference type="SUPFAM" id="SSF141530">
    <property type="entry name" value="PTSIIA/GutA-like"/>
    <property type="match status" value="1"/>
</dbReference>
<dbReference type="GeneID" id="92903351"/>
<name>A0A0X8FCN6_9LACT</name>
<protein>
    <submittedName>
        <fullName evidence="3">PTS sorbitol transporter subunit IIA</fullName>
    </submittedName>
</protein>
<evidence type="ECO:0000313" key="5">
    <source>
        <dbReference type="Proteomes" id="UP000234239"/>
    </source>
</evidence>
<dbReference type="RefSeq" id="WP_067973938.1">
    <property type="nucleotide sequence ID" value="NZ_CAJHKM010000001.1"/>
</dbReference>
<evidence type="ECO:0000313" key="4">
    <source>
        <dbReference type="Proteomes" id="UP000069912"/>
    </source>
</evidence>
<dbReference type="GO" id="GO:0008982">
    <property type="term" value="F:protein-N(PI)-phosphohistidine-sugar phosphotransferase activity"/>
    <property type="evidence" value="ECO:0007669"/>
    <property type="project" value="InterPro"/>
</dbReference>
<dbReference type="InterPro" id="IPR036665">
    <property type="entry name" value="PTS_IIA_glucitol/sorbitol_sf"/>
</dbReference>
<comment type="caution">
    <text evidence="1">Lacks conserved residue(s) required for the propagation of feature annotation.</text>
</comment>
<dbReference type="Proteomes" id="UP000234239">
    <property type="component" value="Unassembled WGS sequence"/>
</dbReference>
<evidence type="ECO:0000313" key="3">
    <source>
        <dbReference type="EMBL" id="PKZ22178.1"/>
    </source>
</evidence>
<dbReference type="InterPro" id="IPR004716">
    <property type="entry name" value="PTS_IIA_glucitol/sorbitol-sp"/>
</dbReference>
<dbReference type="OrthoDB" id="5113885at2"/>
<dbReference type="AlphaFoldDB" id="A0A0X8FCN6"/>